<evidence type="ECO:0000259" key="2">
    <source>
        <dbReference type="Pfam" id="PF03703"/>
    </source>
</evidence>
<organism evidence="3 4">
    <name type="scientific">Polaribacter vadi</name>
    <dbReference type="NCBI Taxonomy" id="1774273"/>
    <lineage>
        <taxon>Bacteria</taxon>
        <taxon>Pseudomonadati</taxon>
        <taxon>Bacteroidota</taxon>
        <taxon>Flavobacteriia</taxon>
        <taxon>Flavobacteriales</taxon>
        <taxon>Flavobacteriaceae</taxon>
    </lineage>
</organism>
<dbReference type="PANTHER" id="PTHR34473:SF2">
    <property type="entry name" value="UPF0699 TRANSMEMBRANE PROTEIN YDBT"/>
    <property type="match status" value="1"/>
</dbReference>
<keyword evidence="1" id="KW-0472">Membrane</keyword>
<evidence type="ECO:0000313" key="3">
    <source>
        <dbReference type="EMBL" id="OBY64490.1"/>
    </source>
</evidence>
<dbReference type="Pfam" id="PF03703">
    <property type="entry name" value="bPH_2"/>
    <property type="match status" value="1"/>
</dbReference>
<comment type="caution">
    <text evidence="3">The sequence shown here is derived from an EMBL/GenBank/DDBJ whole genome shotgun (WGS) entry which is preliminary data.</text>
</comment>
<reference evidence="4" key="1">
    <citation type="submission" date="2016-02" db="EMBL/GenBank/DDBJ databases">
        <authorList>
            <person name="Shin S.-K."/>
            <person name="Yi H."/>
            <person name="Kim E."/>
        </authorList>
    </citation>
    <scope>NUCLEOTIDE SEQUENCE [LARGE SCALE GENOMIC DNA]</scope>
    <source>
        <strain evidence="4">LPB0003</strain>
    </source>
</reference>
<dbReference type="STRING" id="1774273.LPB03_03580"/>
<dbReference type="PANTHER" id="PTHR34473">
    <property type="entry name" value="UPF0699 TRANSMEMBRANE PROTEIN YDBS"/>
    <property type="match status" value="1"/>
</dbReference>
<dbReference type="AlphaFoldDB" id="A0A1B8TY23"/>
<sequence length="170" mass="19856">MTDYFQNSEVVSLPDIIKVEFTKIDKNYFKVILINFFLIFIFLFVGLVLLDKFTFTEEITAYSIYIYASFTVFFGLIFLFLLFSFPKRMYVLRDKDISYKAGLFTKTITTVPFSRIQHVEIDEKPFSRIFNLASISVYTAGDSSDDLEIKGINKEKALQIKEFISTKIDE</sequence>
<gene>
    <name evidence="3" type="ORF">LPB3_08915</name>
</gene>
<dbReference type="OrthoDB" id="1524472at2"/>
<protein>
    <recommendedName>
        <fullName evidence="2">YdbS-like PH domain-containing protein</fullName>
    </recommendedName>
</protein>
<dbReference type="Proteomes" id="UP000092584">
    <property type="component" value="Unassembled WGS sequence"/>
</dbReference>
<dbReference type="RefSeq" id="WP_065319236.1">
    <property type="nucleotide sequence ID" value="NZ_CP017477.1"/>
</dbReference>
<evidence type="ECO:0000313" key="4">
    <source>
        <dbReference type="Proteomes" id="UP000092584"/>
    </source>
</evidence>
<dbReference type="EMBL" id="LSFM01000022">
    <property type="protein sequence ID" value="OBY64490.1"/>
    <property type="molecule type" value="Genomic_DNA"/>
</dbReference>
<accession>A0A1B8TY23</accession>
<name>A0A1B8TY23_9FLAO</name>
<evidence type="ECO:0000256" key="1">
    <source>
        <dbReference type="SAM" id="Phobius"/>
    </source>
</evidence>
<keyword evidence="1" id="KW-1133">Transmembrane helix</keyword>
<keyword evidence="4" id="KW-1185">Reference proteome</keyword>
<feature type="transmembrane region" description="Helical" evidence="1">
    <location>
        <begin position="62"/>
        <end position="85"/>
    </location>
</feature>
<feature type="transmembrane region" description="Helical" evidence="1">
    <location>
        <begin position="28"/>
        <end position="50"/>
    </location>
</feature>
<keyword evidence="1" id="KW-0812">Transmembrane</keyword>
<proteinExistence type="predicted"/>
<dbReference type="KEGG" id="pob:LPB03_03580"/>
<feature type="domain" description="YdbS-like PH" evidence="2">
    <location>
        <begin position="90"/>
        <end position="164"/>
    </location>
</feature>
<dbReference type="InterPro" id="IPR005182">
    <property type="entry name" value="YdbS-like_PH"/>
</dbReference>